<sequence>MLKHKYKDLINMNVIQEEVKNRLLTFYLYWILLIFVFGHNKIMNMKIYHLSQKIVYRNILNNLKHNPY</sequence>
<keyword evidence="3" id="KW-1185">Reference proteome</keyword>
<evidence type="ECO:0000313" key="3">
    <source>
        <dbReference type="Proteomes" id="UP000689195"/>
    </source>
</evidence>
<evidence type="ECO:0000256" key="1">
    <source>
        <dbReference type="SAM" id="Phobius"/>
    </source>
</evidence>
<dbReference type="Proteomes" id="UP000689195">
    <property type="component" value="Unassembled WGS sequence"/>
</dbReference>
<proteinExistence type="predicted"/>
<reference evidence="2" key="1">
    <citation type="submission" date="2021-01" db="EMBL/GenBank/DDBJ databases">
        <authorList>
            <consortium name="Genoscope - CEA"/>
            <person name="William W."/>
        </authorList>
    </citation>
    <scope>NUCLEOTIDE SEQUENCE</scope>
</reference>
<gene>
    <name evidence="2" type="ORF">PPENT_87.1.T0910119</name>
</gene>
<name>A0A8S1WIF6_9CILI</name>
<evidence type="ECO:0000313" key="2">
    <source>
        <dbReference type="EMBL" id="CAD8188397.1"/>
    </source>
</evidence>
<keyword evidence="1" id="KW-0472">Membrane</keyword>
<keyword evidence="1" id="KW-1133">Transmembrane helix</keyword>
<feature type="transmembrane region" description="Helical" evidence="1">
    <location>
        <begin position="26"/>
        <end position="43"/>
    </location>
</feature>
<keyword evidence="1" id="KW-0812">Transmembrane</keyword>
<protein>
    <submittedName>
        <fullName evidence="2">Uncharacterized protein</fullName>
    </submittedName>
</protein>
<dbReference type="AlphaFoldDB" id="A0A8S1WIF6"/>
<comment type="caution">
    <text evidence="2">The sequence shown here is derived from an EMBL/GenBank/DDBJ whole genome shotgun (WGS) entry which is preliminary data.</text>
</comment>
<accession>A0A8S1WIF6</accession>
<organism evidence="2 3">
    <name type="scientific">Paramecium pentaurelia</name>
    <dbReference type="NCBI Taxonomy" id="43138"/>
    <lineage>
        <taxon>Eukaryota</taxon>
        <taxon>Sar</taxon>
        <taxon>Alveolata</taxon>
        <taxon>Ciliophora</taxon>
        <taxon>Intramacronucleata</taxon>
        <taxon>Oligohymenophorea</taxon>
        <taxon>Peniculida</taxon>
        <taxon>Parameciidae</taxon>
        <taxon>Paramecium</taxon>
    </lineage>
</organism>
<dbReference type="EMBL" id="CAJJDO010000091">
    <property type="protein sequence ID" value="CAD8188397.1"/>
    <property type="molecule type" value="Genomic_DNA"/>
</dbReference>